<dbReference type="GO" id="GO:0033735">
    <property type="term" value="F:aspartate dehydrogenase [NAD(P)+] activity"/>
    <property type="evidence" value="ECO:0007669"/>
    <property type="project" value="InterPro"/>
</dbReference>
<dbReference type="Pfam" id="PF03447">
    <property type="entry name" value="NAD_binding_3"/>
    <property type="match status" value="1"/>
</dbReference>
<keyword evidence="10" id="KW-1185">Reference proteome</keyword>
<keyword evidence="5" id="KW-0560">Oxidoreductase</keyword>
<keyword evidence="6" id="KW-0520">NAD</keyword>
<evidence type="ECO:0000256" key="3">
    <source>
        <dbReference type="ARBA" id="ARBA00022642"/>
    </source>
</evidence>
<dbReference type="Pfam" id="PF01958">
    <property type="entry name" value="Asp_DH_C"/>
    <property type="match status" value="1"/>
</dbReference>
<evidence type="ECO:0000256" key="2">
    <source>
        <dbReference type="ARBA" id="ARBA00020169"/>
    </source>
</evidence>
<dbReference type="InterPro" id="IPR011182">
    <property type="entry name" value="L-Asp_DH"/>
</dbReference>
<dbReference type="InterPro" id="IPR036291">
    <property type="entry name" value="NAD(P)-bd_dom_sf"/>
</dbReference>
<dbReference type="HAMAP" id="MF_01265">
    <property type="entry name" value="NadX"/>
    <property type="match status" value="1"/>
</dbReference>
<dbReference type="PANTHER" id="PTHR31873:SF6">
    <property type="entry name" value="ASPARTATE DEHYDROGENASE DOMAIN-CONTAINING PROTEIN"/>
    <property type="match status" value="1"/>
</dbReference>
<evidence type="ECO:0000256" key="6">
    <source>
        <dbReference type="ARBA" id="ARBA00023027"/>
    </source>
</evidence>
<comment type="similarity">
    <text evidence="1">Belongs to the L-aspartate dehydrogenase family.</text>
</comment>
<dbReference type="Gene3D" id="3.40.50.720">
    <property type="entry name" value="NAD(P)-binding Rossmann-like Domain"/>
    <property type="match status" value="1"/>
</dbReference>
<evidence type="ECO:0000313" key="9">
    <source>
        <dbReference type="EMBL" id="KAK2596361.1"/>
    </source>
</evidence>
<organism evidence="9 10">
    <name type="scientific">Phomopsis amygdali</name>
    <name type="common">Fusicoccum amygdali</name>
    <dbReference type="NCBI Taxonomy" id="1214568"/>
    <lineage>
        <taxon>Eukaryota</taxon>
        <taxon>Fungi</taxon>
        <taxon>Dikarya</taxon>
        <taxon>Ascomycota</taxon>
        <taxon>Pezizomycotina</taxon>
        <taxon>Sordariomycetes</taxon>
        <taxon>Sordariomycetidae</taxon>
        <taxon>Diaporthales</taxon>
        <taxon>Diaporthaceae</taxon>
        <taxon>Diaporthe</taxon>
    </lineage>
</organism>
<name>A0AAD9VWK1_PHOAM</name>
<dbReference type="InterPro" id="IPR020626">
    <property type="entry name" value="Asp_DH_prok"/>
</dbReference>
<dbReference type="GO" id="GO:0050661">
    <property type="term" value="F:NADP binding"/>
    <property type="evidence" value="ECO:0007669"/>
    <property type="project" value="InterPro"/>
</dbReference>
<evidence type="ECO:0000259" key="8">
    <source>
        <dbReference type="Pfam" id="PF03447"/>
    </source>
</evidence>
<reference evidence="9" key="1">
    <citation type="submission" date="2023-06" db="EMBL/GenBank/DDBJ databases">
        <authorList>
            <person name="Noh H."/>
        </authorList>
    </citation>
    <scope>NUCLEOTIDE SEQUENCE</scope>
    <source>
        <strain evidence="9">DUCC20226</strain>
    </source>
</reference>
<keyword evidence="4" id="KW-0521">NADP</keyword>
<dbReference type="EMBL" id="JAUJFL010000011">
    <property type="protein sequence ID" value="KAK2596361.1"/>
    <property type="molecule type" value="Genomic_DNA"/>
</dbReference>
<evidence type="ECO:0000313" key="10">
    <source>
        <dbReference type="Proteomes" id="UP001265746"/>
    </source>
</evidence>
<evidence type="ECO:0000259" key="7">
    <source>
        <dbReference type="Pfam" id="PF01958"/>
    </source>
</evidence>
<dbReference type="NCBIfam" id="NF009828">
    <property type="entry name" value="PRK13303.1-3"/>
    <property type="match status" value="1"/>
</dbReference>
<comment type="caution">
    <text evidence="9">The sequence shown here is derived from an EMBL/GenBank/DDBJ whole genome shotgun (WGS) entry which is preliminary data.</text>
</comment>
<gene>
    <name evidence="9" type="ORF">N8I77_013255</name>
</gene>
<evidence type="ECO:0000256" key="4">
    <source>
        <dbReference type="ARBA" id="ARBA00022857"/>
    </source>
</evidence>
<evidence type="ECO:0000256" key="5">
    <source>
        <dbReference type="ARBA" id="ARBA00023002"/>
    </source>
</evidence>
<dbReference type="Gene3D" id="3.30.360.10">
    <property type="entry name" value="Dihydrodipicolinate Reductase, domain 2"/>
    <property type="match status" value="1"/>
</dbReference>
<dbReference type="SUPFAM" id="SSF51735">
    <property type="entry name" value="NAD(P)-binding Rossmann-fold domains"/>
    <property type="match status" value="1"/>
</dbReference>
<dbReference type="AlphaFoldDB" id="A0AAD9VWK1"/>
<protein>
    <recommendedName>
        <fullName evidence="2">Aspartate dehydrogenase domain-containing protein</fullName>
    </recommendedName>
</protein>
<dbReference type="InterPro" id="IPR005106">
    <property type="entry name" value="Asp/hSer_DH_NAD-bd"/>
</dbReference>
<dbReference type="SUPFAM" id="SSF55347">
    <property type="entry name" value="Glyceraldehyde-3-phosphate dehydrogenase-like, C-terminal domain"/>
    <property type="match status" value="1"/>
</dbReference>
<dbReference type="InterPro" id="IPR002811">
    <property type="entry name" value="Asp_DH"/>
</dbReference>
<keyword evidence="3" id="KW-0662">Pyridine nucleotide biosynthesis</keyword>
<dbReference type="PANTHER" id="PTHR31873">
    <property type="entry name" value="L-ASPARTATE DEHYDROGENASE-RELATED"/>
    <property type="match status" value="1"/>
</dbReference>
<dbReference type="PIRSF" id="PIRSF005227">
    <property type="entry name" value="Asp_dh_NAD_syn"/>
    <property type="match status" value="1"/>
</dbReference>
<evidence type="ECO:0000256" key="1">
    <source>
        <dbReference type="ARBA" id="ARBA00008331"/>
    </source>
</evidence>
<dbReference type="GO" id="GO:0009435">
    <property type="term" value="P:NAD+ biosynthetic process"/>
    <property type="evidence" value="ECO:0007669"/>
    <property type="project" value="InterPro"/>
</dbReference>
<dbReference type="Proteomes" id="UP001265746">
    <property type="component" value="Unassembled WGS sequence"/>
</dbReference>
<feature type="domain" description="Aspartate dehydrogenase" evidence="7">
    <location>
        <begin position="168"/>
        <end position="255"/>
    </location>
</feature>
<accession>A0AAD9VWK1</accession>
<sequence length="269" mass="27803">MLSVALIGFGQIGRSIASTIAENPIEGISIDVVCCRSTQEQAALDLCPKAKLITRWSEYRGPAVDIVVEAAGHNVVVDDGPAILAAGSDLLLLSVGALADNQLHNRMLEAAKIGNSRIIIAAGALAGFDGLHSLRQSGLKSVLYRSTKPPKAWKGTLAEELIDLDAVTGPTVFFRGDAAKAALQFPRNANLAAAVALAGIGFDKTQVELIADSNVSGNSGEVVAIGQAATLRLEMRGEGFASNPKSSQITSMSVVAALASRVAPLSFAS</sequence>
<feature type="domain" description="Aspartate/homoserine dehydrogenase NAD-binding" evidence="8">
    <location>
        <begin position="8"/>
        <end position="119"/>
    </location>
</feature>
<proteinExistence type="inferred from homology"/>